<sequence length="564" mass="62434">MVVQLYHKHPRQRNAAAKHEDGVDENDDWPSSSSFDGGLQSAMQQRLVGVSRRWKVRNHGAWEPSTNISTETFNDDYFRRVREENRRTLDKLRSSHAQHLEQAHQLLLRGDAMTTELDRVELTLRLLPKLSFSNQHEAADGPSIRPHSWANNRWRSEDGEGHVHAAGNGGKTAMRHSDGLMSSRAYAEVSASSTEKEEGKKDYGLFSGRIGEVRNRSTGKNGGTNGGTNVACSGGESWKEQGTMSAGLLEMRKLEGVTLTFMASAAVAPRSRDRIVGPEDVVKDFHERKSKALELIWRHSGEEGMRRRGEFWVEGLDRVIDEVQRRILLASLASMSEAQMKFLEERRRQRASESQQTSNGSAPDDGAGQPQRYTGYGSFGAQEEALPVVKTEDVWRWKSGEGRLGTYFVAHHQPTGATVELLQDMVGGFSFQRVRGSQIKYCTPLGSIQDEDSPFAPAVMQSLANGGGAKLVAGTDTGAWGKLKEAKHNLVLNAKERSGEESAELHFTVDGFIFKSVIILINSLSVTEGAKNVLVKQGEFSVINLDEVVRILLASEAHETNQNP</sequence>
<dbReference type="GeneID" id="17291362"/>
<dbReference type="EnsemblProtists" id="EKX34661">
    <property type="protein sequence ID" value="EKX34661"/>
    <property type="gene ID" value="GUITHDRAFT_147084"/>
</dbReference>
<keyword evidence="4" id="KW-1185">Reference proteome</keyword>
<feature type="region of interest" description="Disordered" evidence="1">
    <location>
        <begin position="1"/>
        <end position="37"/>
    </location>
</feature>
<dbReference type="RefSeq" id="XP_005821641.1">
    <property type="nucleotide sequence ID" value="XM_005821584.1"/>
</dbReference>
<evidence type="ECO:0000313" key="2">
    <source>
        <dbReference type="EMBL" id="EKX34661.1"/>
    </source>
</evidence>
<reference evidence="4" key="2">
    <citation type="submission" date="2012-11" db="EMBL/GenBank/DDBJ databases">
        <authorList>
            <person name="Kuo A."/>
            <person name="Curtis B.A."/>
            <person name="Tanifuji G."/>
            <person name="Burki F."/>
            <person name="Gruber A."/>
            <person name="Irimia M."/>
            <person name="Maruyama S."/>
            <person name="Arias M.C."/>
            <person name="Ball S.G."/>
            <person name="Gile G.H."/>
            <person name="Hirakawa Y."/>
            <person name="Hopkins J.F."/>
            <person name="Rensing S.A."/>
            <person name="Schmutz J."/>
            <person name="Symeonidi A."/>
            <person name="Elias M."/>
            <person name="Eveleigh R.J."/>
            <person name="Herman E.K."/>
            <person name="Klute M.J."/>
            <person name="Nakayama T."/>
            <person name="Obornik M."/>
            <person name="Reyes-Prieto A."/>
            <person name="Armbrust E.V."/>
            <person name="Aves S.J."/>
            <person name="Beiko R.G."/>
            <person name="Coutinho P."/>
            <person name="Dacks J.B."/>
            <person name="Durnford D.G."/>
            <person name="Fast N.M."/>
            <person name="Green B.R."/>
            <person name="Grisdale C."/>
            <person name="Hempe F."/>
            <person name="Henrissat B."/>
            <person name="Hoppner M.P."/>
            <person name="Ishida K.-I."/>
            <person name="Kim E."/>
            <person name="Koreny L."/>
            <person name="Kroth P.G."/>
            <person name="Liu Y."/>
            <person name="Malik S.-B."/>
            <person name="Maier U.G."/>
            <person name="McRose D."/>
            <person name="Mock T."/>
            <person name="Neilson J.A."/>
            <person name="Onodera N.T."/>
            <person name="Poole A.M."/>
            <person name="Pritham E.J."/>
            <person name="Richards T.A."/>
            <person name="Rocap G."/>
            <person name="Roy S.W."/>
            <person name="Sarai C."/>
            <person name="Schaack S."/>
            <person name="Shirato S."/>
            <person name="Slamovits C.H."/>
            <person name="Spencer D.F."/>
            <person name="Suzuki S."/>
            <person name="Worden A.Z."/>
            <person name="Zauner S."/>
            <person name="Barry K."/>
            <person name="Bell C."/>
            <person name="Bharti A.K."/>
            <person name="Crow J.A."/>
            <person name="Grimwood J."/>
            <person name="Kramer R."/>
            <person name="Lindquist E."/>
            <person name="Lucas S."/>
            <person name="Salamov A."/>
            <person name="McFadden G.I."/>
            <person name="Lane C.E."/>
            <person name="Keeling P.J."/>
            <person name="Gray M.W."/>
            <person name="Grigoriev I.V."/>
            <person name="Archibald J.M."/>
        </authorList>
    </citation>
    <scope>NUCLEOTIDE SEQUENCE</scope>
    <source>
        <strain evidence="4">CCMP2712</strain>
    </source>
</reference>
<reference evidence="3" key="3">
    <citation type="submission" date="2016-03" db="UniProtKB">
        <authorList>
            <consortium name="EnsemblProtists"/>
        </authorList>
    </citation>
    <scope>IDENTIFICATION</scope>
</reference>
<dbReference type="PaxDb" id="55529-EKX34661"/>
<dbReference type="KEGG" id="gtt:GUITHDRAFT_147084"/>
<dbReference type="HOGENOM" id="CLU_483541_0_0_1"/>
<dbReference type="Proteomes" id="UP000011087">
    <property type="component" value="Unassembled WGS sequence"/>
</dbReference>
<evidence type="ECO:0000313" key="4">
    <source>
        <dbReference type="Proteomes" id="UP000011087"/>
    </source>
</evidence>
<reference evidence="2 4" key="1">
    <citation type="journal article" date="2012" name="Nature">
        <title>Algal genomes reveal evolutionary mosaicism and the fate of nucleomorphs.</title>
        <authorList>
            <consortium name="DOE Joint Genome Institute"/>
            <person name="Curtis B.A."/>
            <person name="Tanifuji G."/>
            <person name="Burki F."/>
            <person name="Gruber A."/>
            <person name="Irimia M."/>
            <person name="Maruyama S."/>
            <person name="Arias M.C."/>
            <person name="Ball S.G."/>
            <person name="Gile G.H."/>
            <person name="Hirakawa Y."/>
            <person name="Hopkins J.F."/>
            <person name="Kuo A."/>
            <person name="Rensing S.A."/>
            <person name="Schmutz J."/>
            <person name="Symeonidi A."/>
            <person name="Elias M."/>
            <person name="Eveleigh R.J."/>
            <person name="Herman E.K."/>
            <person name="Klute M.J."/>
            <person name="Nakayama T."/>
            <person name="Obornik M."/>
            <person name="Reyes-Prieto A."/>
            <person name="Armbrust E.V."/>
            <person name="Aves S.J."/>
            <person name="Beiko R.G."/>
            <person name="Coutinho P."/>
            <person name="Dacks J.B."/>
            <person name="Durnford D.G."/>
            <person name="Fast N.M."/>
            <person name="Green B.R."/>
            <person name="Grisdale C.J."/>
            <person name="Hempel F."/>
            <person name="Henrissat B."/>
            <person name="Hoppner M.P."/>
            <person name="Ishida K."/>
            <person name="Kim E."/>
            <person name="Koreny L."/>
            <person name="Kroth P.G."/>
            <person name="Liu Y."/>
            <person name="Malik S.B."/>
            <person name="Maier U.G."/>
            <person name="McRose D."/>
            <person name="Mock T."/>
            <person name="Neilson J.A."/>
            <person name="Onodera N.T."/>
            <person name="Poole A.M."/>
            <person name="Pritham E.J."/>
            <person name="Richards T.A."/>
            <person name="Rocap G."/>
            <person name="Roy S.W."/>
            <person name="Sarai C."/>
            <person name="Schaack S."/>
            <person name="Shirato S."/>
            <person name="Slamovits C.H."/>
            <person name="Spencer D.F."/>
            <person name="Suzuki S."/>
            <person name="Worden A.Z."/>
            <person name="Zauner S."/>
            <person name="Barry K."/>
            <person name="Bell C."/>
            <person name="Bharti A.K."/>
            <person name="Crow J.A."/>
            <person name="Grimwood J."/>
            <person name="Kramer R."/>
            <person name="Lindquist E."/>
            <person name="Lucas S."/>
            <person name="Salamov A."/>
            <person name="McFadden G.I."/>
            <person name="Lane C.E."/>
            <person name="Keeling P.J."/>
            <person name="Gray M.W."/>
            <person name="Grigoriev I.V."/>
            <person name="Archibald J.M."/>
        </authorList>
    </citation>
    <scope>NUCLEOTIDE SEQUENCE</scope>
    <source>
        <strain evidence="2 4">CCMP2712</strain>
    </source>
</reference>
<feature type="region of interest" description="Disordered" evidence="1">
    <location>
        <begin position="344"/>
        <end position="376"/>
    </location>
</feature>
<organism evidence="2">
    <name type="scientific">Guillardia theta (strain CCMP2712)</name>
    <name type="common">Cryptophyte</name>
    <dbReference type="NCBI Taxonomy" id="905079"/>
    <lineage>
        <taxon>Eukaryota</taxon>
        <taxon>Cryptophyceae</taxon>
        <taxon>Pyrenomonadales</taxon>
        <taxon>Geminigeraceae</taxon>
        <taxon>Guillardia</taxon>
    </lineage>
</organism>
<proteinExistence type="predicted"/>
<protein>
    <submittedName>
        <fullName evidence="2 3">Uncharacterized protein</fullName>
    </submittedName>
</protein>
<dbReference type="AlphaFoldDB" id="L1IEF9"/>
<accession>L1IEF9</accession>
<feature type="compositionally biased region" description="Basic residues" evidence="1">
    <location>
        <begin position="1"/>
        <end position="12"/>
    </location>
</feature>
<dbReference type="EMBL" id="JH993105">
    <property type="protein sequence ID" value="EKX34661.1"/>
    <property type="molecule type" value="Genomic_DNA"/>
</dbReference>
<evidence type="ECO:0000256" key="1">
    <source>
        <dbReference type="SAM" id="MobiDB-lite"/>
    </source>
</evidence>
<gene>
    <name evidence="2" type="ORF">GUITHDRAFT_147084</name>
</gene>
<name>L1IEF9_GUITC</name>
<evidence type="ECO:0000313" key="3">
    <source>
        <dbReference type="EnsemblProtists" id="EKX34661"/>
    </source>
</evidence>
<feature type="region of interest" description="Disordered" evidence="1">
    <location>
        <begin position="214"/>
        <end position="236"/>
    </location>
</feature>